<feature type="compositionally biased region" description="Acidic residues" evidence="2">
    <location>
        <begin position="1"/>
        <end position="10"/>
    </location>
</feature>
<comment type="similarity">
    <text evidence="1">Belongs to the RBM8A family.</text>
</comment>
<feature type="region of interest" description="Disordered" evidence="2">
    <location>
        <begin position="1"/>
        <end position="24"/>
    </location>
</feature>
<dbReference type="InterPro" id="IPR012677">
    <property type="entry name" value="Nucleotide-bd_a/b_plait_sf"/>
</dbReference>
<feature type="region of interest" description="Disordered" evidence="2">
    <location>
        <begin position="37"/>
        <end position="57"/>
    </location>
</feature>
<evidence type="ECO:0000256" key="1">
    <source>
        <dbReference type="ARBA" id="ARBA00007987"/>
    </source>
</evidence>
<dbReference type="GO" id="GO:0003723">
    <property type="term" value="F:RNA binding"/>
    <property type="evidence" value="ECO:0007669"/>
    <property type="project" value="InterPro"/>
</dbReference>
<name>A0A9P1MYH7_9PELO</name>
<dbReference type="PANTHER" id="PTHR45894">
    <property type="entry name" value="RNA-BINDING PROTEIN 8A"/>
    <property type="match status" value="1"/>
</dbReference>
<proteinExistence type="inferred from homology"/>
<dbReference type="Proteomes" id="UP001152747">
    <property type="component" value="Unassembled WGS sequence"/>
</dbReference>
<dbReference type="InterPro" id="IPR035979">
    <property type="entry name" value="RBD_domain_sf"/>
</dbReference>
<gene>
    <name evidence="4" type="ORF">CAMP_LOCUS7004</name>
</gene>
<dbReference type="OrthoDB" id="15688at2759"/>
<dbReference type="GO" id="GO:0006396">
    <property type="term" value="P:RNA processing"/>
    <property type="evidence" value="ECO:0007669"/>
    <property type="project" value="InterPro"/>
</dbReference>
<reference evidence="4" key="1">
    <citation type="submission" date="2022-11" db="EMBL/GenBank/DDBJ databases">
        <authorList>
            <person name="Kikuchi T."/>
        </authorList>
    </citation>
    <scope>NUCLEOTIDE SEQUENCE</scope>
    <source>
        <strain evidence="4">PS1010</strain>
    </source>
</reference>
<dbReference type="SUPFAM" id="SSF54928">
    <property type="entry name" value="RNA-binding domain, RBD"/>
    <property type="match status" value="1"/>
</dbReference>
<evidence type="ECO:0000313" key="5">
    <source>
        <dbReference type="Proteomes" id="UP001152747"/>
    </source>
</evidence>
<sequence length="109" mass="11835">MAENDVDMEDIGASAGKSKGRGLTTSRNREKIVYDVVDEDQSTGSAEKSGNVGGPQRSVEEELDFLKGYALVEYGTQKEATEAIEKCNGTDLLGQNINVDWCFIRGAKK</sequence>
<organism evidence="4 5">
    <name type="scientific">Caenorhabditis angaria</name>
    <dbReference type="NCBI Taxonomy" id="860376"/>
    <lineage>
        <taxon>Eukaryota</taxon>
        <taxon>Metazoa</taxon>
        <taxon>Ecdysozoa</taxon>
        <taxon>Nematoda</taxon>
        <taxon>Chromadorea</taxon>
        <taxon>Rhabditida</taxon>
        <taxon>Rhabditina</taxon>
        <taxon>Rhabditomorpha</taxon>
        <taxon>Rhabditoidea</taxon>
        <taxon>Rhabditidae</taxon>
        <taxon>Peloderinae</taxon>
        <taxon>Caenorhabditis</taxon>
    </lineage>
</organism>
<dbReference type="AlphaFoldDB" id="A0A9P1MYH7"/>
<comment type="caution">
    <text evidence="4">The sequence shown here is derived from an EMBL/GenBank/DDBJ whole genome shotgun (WGS) entry which is preliminary data.</text>
</comment>
<dbReference type="EMBL" id="CANHGI010000003">
    <property type="protein sequence ID" value="CAI5444367.1"/>
    <property type="molecule type" value="Genomic_DNA"/>
</dbReference>
<protein>
    <recommendedName>
        <fullName evidence="3">RRM domain-containing protein</fullName>
    </recommendedName>
</protein>
<evidence type="ECO:0000313" key="4">
    <source>
        <dbReference type="EMBL" id="CAI5444367.1"/>
    </source>
</evidence>
<evidence type="ECO:0000256" key="2">
    <source>
        <dbReference type="SAM" id="MobiDB-lite"/>
    </source>
</evidence>
<dbReference type="InterPro" id="IPR008111">
    <property type="entry name" value="RNA-bd_8"/>
</dbReference>
<keyword evidence="5" id="KW-1185">Reference proteome</keyword>
<accession>A0A9P1MYH7</accession>
<dbReference type="GO" id="GO:0005737">
    <property type="term" value="C:cytoplasm"/>
    <property type="evidence" value="ECO:0007669"/>
    <property type="project" value="InterPro"/>
</dbReference>
<dbReference type="Pfam" id="PF00076">
    <property type="entry name" value="RRM_1"/>
    <property type="match status" value="1"/>
</dbReference>
<dbReference type="InterPro" id="IPR000504">
    <property type="entry name" value="RRM_dom"/>
</dbReference>
<feature type="domain" description="RRM" evidence="3">
    <location>
        <begin position="64"/>
        <end position="97"/>
    </location>
</feature>
<dbReference type="Gene3D" id="3.30.70.330">
    <property type="match status" value="1"/>
</dbReference>
<evidence type="ECO:0000259" key="3">
    <source>
        <dbReference type="Pfam" id="PF00076"/>
    </source>
</evidence>
<dbReference type="GO" id="GO:0005634">
    <property type="term" value="C:nucleus"/>
    <property type="evidence" value="ECO:0007669"/>
    <property type="project" value="InterPro"/>
</dbReference>